<evidence type="ECO:0000256" key="1">
    <source>
        <dbReference type="SAM" id="SignalP"/>
    </source>
</evidence>
<dbReference type="AlphaFoldDB" id="A0A1F8EEL1"/>
<dbReference type="Proteomes" id="UP000177594">
    <property type="component" value="Unassembled WGS sequence"/>
</dbReference>
<evidence type="ECO:0000313" key="3">
    <source>
        <dbReference type="Proteomes" id="UP000177594"/>
    </source>
</evidence>
<proteinExistence type="predicted"/>
<reference evidence="2 3" key="1">
    <citation type="journal article" date="2016" name="Nat. Commun.">
        <title>Thousands of microbial genomes shed light on interconnected biogeochemical processes in an aquifer system.</title>
        <authorList>
            <person name="Anantharaman K."/>
            <person name="Brown C.T."/>
            <person name="Hug L.A."/>
            <person name="Sharon I."/>
            <person name="Castelle C.J."/>
            <person name="Probst A.J."/>
            <person name="Thomas B.C."/>
            <person name="Singh A."/>
            <person name="Wilkins M.J."/>
            <person name="Karaoz U."/>
            <person name="Brodie E.L."/>
            <person name="Williams K.H."/>
            <person name="Hubbard S.S."/>
            <person name="Banfield J.F."/>
        </authorList>
    </citation>
    <scope>NUCLEOTIDE SEQUENCE [LARGE SCALE GENOMIC DNA]</scope>
</reference>
<name>A0A1F8EEL1_9BACT</name>
<feature type="chain" id="PRO_5009535353" evidence="1">
    <location>
        <begin position="21"/>
        <end position="117"/>
    </location>
</feature>
<organism evidence="2 3">
    <name type="scientific">Candidatus Yanofskybacteria bacterium RIFCSPHIGHO2_01_FULL_39_8b</name>
    <dbReference type="NCBI Taxonomy" id="1802659"/>
    <lineage>
        <taxon>Bacteria</taxon>
        <taxon>Candidatus Yanofskyibacteriota</taxon>
    </lineage>
</organism>
<dbReference type="EMBL" id="MGIZ01000024">
    <property type="protein sequence ID" value="OGM99303.1"/>
    <property type="molecule type" value="Genomic_DNA"/>
</dbReference>
<feature type="signal peptide" evidence="1">
    <location>
        <begin position="1"/>
        <end position="20"/>
    </location>
</feature>
<evidence type="ECO:0000313" key="2">
    <source>
        <dbReference type="EMBL" id="OGM99303.1"/>
    </source>
</evidence>
<accession>A0A1F8EEL1</accession>
<comment type="caution">
    <text evidence="2">The sequence shown here is derived from an EMBL/GenBank/DDBJ whole genome shotgun (WGS) entry which is preliminary data.</text>
</comment>
<protein>
    <submittedName>
        <fullName evidence="2">Uncharacterized protein</fullName>
    </submittedName>
</protein>
<sequence>MAKTLKTAAAMGLGASLAAAAIGAALGSYLLTGKRATKTKKVLKSWMLKAKGELLEQLEKAGDIGEEMYYQAVDQVAEKYSKMSGVAQSEVDDMTAELKKQWKIVAKGLNKAKKLTK</sequence>
<keyword evidence="1" id="KW-0732">Signal</keyword>
<gene>
    <name evidence="2" type="ORF">A2817_00425</name>
</gene>